<sequence>MTSTAAATTVPATLPREVPVAPATTFRRRALGVTGVVAGLVTVAGFAATNWETSEGTLAYLDSLAADPVRSQVAALLLQYGYLGIVPVLLALGIMTRRRSRVAGNVGLGLALPGALALPGLLVTDFYDLAIRQNLPAEQAVVVSDGAQGLPLAAFLVAGPILLATFLGMTVLGLAAWRAGFFHWIPTALVPLSIVATTVLPMGAVSGIVQGLGLGLFMVAAGVAALRMTDEEWVSGSRGAGR</sequence>
<dbReference type="RefSeq" id="WP_218589652.1">
    <property type="nucleotide sequence ID" value="NZ_JADQDE010000014.1"/>
</dbReference>
<protein>
    <recommendedName>
        <fullName evidence="4">DUF4386 family protein</fullName>
    </recommendedName>
</protein>
<comment type="caution">
    <text evidence="2">The sequence shown here is derived from an EMBL/GenBank/DDBJ whole genome shotgun (WGS) entry which is preliminary data.</text>
</comment>
<reference evidence="2 3" key="1">
    <citation type="submission" date="2020-11" db="EMBL/GenBank/DDBJ databases">
        <title>Pseudonocardia abyssalis sp. nov. and Pseudonocardia oceani sp. nov., description and phylogenomic analysis of two novel actinomycetes isolated from the deep Southern Ocean.</title>
        <authorList>
            <person name="Parra J."/>
        </authorList>
    </citation>
    <scope>NUCLEOTIDE SEQUENCE [LARGE SCALE GENOMIC DNA]</scope>
    <source>
        <strain evidence="3">KRD185</strain>
    </source>
</reference>
<dbReference type="EMBL" id="JADQDF010000001">
    <property type="protein sequence ID" value="MBW0130023.1"/>
    <property type="molecule type" value="Genomic_DNA"/>
</dbReference>
<name>A0ABS6UCQ8_9PSEU</name>
<feature type="transmembrane region" description="Helical" evidence="1">
    <location>
        <begin position="181"/>
        <end position="202"/>
    </location>
</feature>
<keyword evidence="1" id="KW-0472">Membrane</keyword>
<evidence type="ECO:0000313" key="3">
    <source>
        <dbReference type="Proteomes" id="UP000694300"/>
    </source>
</evidence>
<accession>A0ABS6UCQ8</accession>
<proteinExistence type="predicted"/>
<keyword evidence="1" id="KW-1133">Transmembrane helix</keyword>
<keyword evidence="3" id="KW-1185">Reference proteome</keyword>
<dbReference type="Proteomes" id="UP000694300">
    <property type="component" value="Unassembled WGS sequence"/>
</dbReference>
<feature type="transmembrane region" description="Helical" evidence="1">
    <location>
        <begin position="102"/>
        <end position="122"/>
    </location>
</feature>
<organism evidence="2 3">
    <name type="scientific">Pseudonocardia oceani</name>
    <dbReference type="NCBI Taxonomy" id="2792013"/>
    <lineage>
        <taxon>Bacteria</taxon>
        <taxon>Bacillati</taxon>
        <taxon>Actinomycetota</taxon>
        <taxon>Actinomycetes</taxon>
        <taxon>Pseudonocardiales</taxon>
        <taxon>Pseudonocardiaceae</taxon>
        <taxon>Pseudonocardia</taxon>
    </lineage>
</organism>
<feature type="transmembrane region" description="Helical" evidence="1">
    <location>
        <begin position="208"/>
        <end position="228"/>
    </location>
</feature>
<evidence type="ECO:0000313" key="2">
    <source>
        <dbReference type="EMBL" id="MBW0130023.1"/>
    </source>
</evidence>
<evidence type="ECO:0008006" key="4">
    <source>
        <dbReference type="Google" id="ProtNLM"/>
    </source>
</evidence>
<feature type="transmembrane region" description="Helical" evidence="1">
    <location>
        <begin position="30"/>
        <end position="51"/>
    </location>
</feature>
<feature type="transmembrane region" description="Helical" evidence="1">
    <location>
        <begin position="152"/>
        <end position="174"/>
    </location>
</feature>
<keyword evidence="1" id="KW-0812">Transmembrane</keyword>
<gene>
    <name evidence="2" type="ORF">I4I82_20385</name>
</gene>
<feature type="transmembrane region" description="Helical" evidence="1">
    <location>
        <begin position="71"/>
        <end position="95"/>
    </location>
</feature>
<evidence type="ECO:0000256" key="1">
    <source>
        <dbReference type="SAM" id="Phobius"/>
    </source>
</evidence>